<dbReference type="InterPro" id="IPR035917">
    <property type="entry name" value="YjbQ-like_sf"/>
</dbReference>
<sequence length="132" mass="14122">MKTLTLTTKSKTEITDITNEIREAVITSGVKEGICVVFTPHTTTGVMLSENVDPRLQRDLLGSLARIAPDNVRYAHGGGNAAAHIKSARTGVSITIPVVGGRPLLGEWQGVLFAEFDGPREAREVMIKIIAG</sequence>
<dbReference type="Proteomes" id="UP001447842">
    <property type="component" value="Chromosome"/>
</dbReference>
<dbReference type="PIRSF" id="PIRSF004681">
    <property type="entry name" value="UCP004681"/>
    <property type="match status" value="1"/>
</dbReference>
<dbReference type="SUPFAM" id="SSF111038">
    <property type="entry name" value="YjbQ-like"/>
    <property type="match status" value="1"/>
</dbReference>
<evidence type="ECO:0000313" key="3">
    <source>
        <dbReference type="Proteomes" id="UP001447842"/>
    </source>
</evidence>
<dbReference type="RefSeq" id="WP_345970073.1">
    <property type="nucleotide sequence ID" value="NZ_CP147920.1"/>
</dbReference>
<accession>A0ABZ3HB61</accession>
<dbReference type="InterPro" id="IPR001602">
    <property type="entry name" value="UPF0047_YjbQ-like"/>
</dbReference>
<organism evidence="2 3">
    <name type="scientific">Sulfurimonas diazotrophicus</name>
    <dbReference type="NCBI Taxonomy" id="3131939"/>
    <lineage>
        <taxon>Bacteria</taxon>
        <taxon>Pseudomonadati</taxon>
        <taxon>Campylobacterota</taxon>
        <taxon>Epsilonproteobacteria</taxon>
        <taxon>Campylobacterales</taxon>
        <taxon>Sulfurimonadaceae</taxon>
        <taxon>Sulfurimonas</taxon>
    </lineage>
</organism>
<gene>
    <name evidence="2" type="ORF">WCY31_12300</name>
</gene>
<dbReference type="NCBIfam" id="TIGR00149">
    <property type="entry name" value="TIGR00149_YjbQ"/>
    <property type="match status" value="1"/>
</dbReference>
<dbReference type="PANTHER" id="PTHR30615:SF8">
    <property type="entry name" value="UPF0047 PROTEIN C4A8.02C"/>
    <property type="match status" value="1"/>
</dbReference>
<name>A0ABZ3HB61_9BACT</name>
<keyword evidence="3" id="KW-1185">Reference proteome</keyword>
<comment type="similarity">
    <text evidence="1">Belongs to the UPF0047 family.</text>
</comment>
<proteinExistence type="inferred from homology"/>
<dbReference type="Pfam" id="PF01894">
    <property type="entry name" value="YjbQ"/>
    <property type="match status" value="1"/>
</dbReference>
<dbReference type="PANTHER" id="PTHR30615">
    <property type="entry name" value="UNCHARACTERIZED PROTEIN YJBQ-RELATED"/>
    <property type="match status" value="1"/>
</dbReference>
<evidence type="ECO:0000256" key="1">
    <source>
        <dbReference type="ARBA" id="ARBA00005534"/>
    </source>
</evidence>
<dbReference type="EMBL" id="CP147920">
    <property type="protein sequence ID" value="XAU15008.1"/>
    <property type="molecule type" value="Genomic_DNA"/>
</dbReference>
<evidence type="ECO:0000313" key="2">
    <source>
        <dbReference type="EMBL" id="XAU15008.1"/>
    </source>
</evidence>
<protein>
    <submittedName>
        <fullName evidence="2">Secondary thiamine-phosphate synthase enzyme YjbQ</fullName>
    </submittedName>
</protein>
<reference evidence="2 3" key="1">
    <citation type="submission" date="2024-03" db="EMBL/GenBank/DDBJ databases">
        <title>Sulfurimonas sp. HSL3-1.</title>
        <authorList>
            <person name="Wang S."/>
        </authorList>
    </citation>
    <scope>NUCLEOTIDE SEQUENCE [LARGE SCALE GENOMIC DNA]</scope>
    <source>
        <strain evidence="2 3">HSL3-1</strain>
    </source>
</reference>
<dbReference type="Gene3D" id="2.60.120.460">
    <property type="entry name" value="YjbQ-like"/>
    <property type="match status" value="1"/>
</dbReference>